<comment type="similarity">
    <text evidence="1">Belongs to the metallo-beta-lactamase superfamily.</text>
</comment>
<protein>
    <submittedName>
        <fullName evidence="6">MBL fold metallo-hydrolase</fullName>
    </submittedName>
</protein>
<keyword evidence="2" id="KW-0479">Metal-binding</keyword>
<evidence type="ECO:0000313" key="6">
    <source>
        <dbReference type="EMBL" id="AYD48578.1"/>
    </source>
</evidence>
<dbReference type="EMBL" id="CP032489">
    <property type="protein sequence ID" value="AYD48578.1"/>
    <property type="molecule type" value="Genomic_DNA"/>
</dbReference>
<keyword evidence="7" id="KW-1185">Reference proteome</keyword>
<proteinExistence type="inferred from homology"/>
<sequence length="245" mass="28153">MKIIPISEGAFTIDATKKFIPFDPGQDDLQNRTVGSLLVEIQPFLIITSKDILLLDTGLGFQKNDMLQIHQFLQQHGVGAGDVTKVLLSHLHKDHSGGISFTDKNNERQLTFPNAAYYVQEKELKYALEGNSPSYLKEDIAILENHSQVKLLNGDGIIDNYITYKVTGAHSPYHQVFWIKEEGEIIFYGADDAPQLNQMKKRFIAKYDYDGRKCMELRQQWWKEGETGKWTFLFYHDVKTPIFSF</sequence>
<dbReference type="SUPFAM" id="SSF56281">
    <property type="entry name" value="Metallo-hydrolase/oxidoreductase"/>
    <property type="match status" value="1"/>
</dbReference>
<dbReference type="InterPro" id="IPR001279">
    <property type="entry name" value="Metallo-B-lactamas"/>
</dbReference>
<evidence type="ECO:0000256" key="4">
    <source>
        <dbReference type="ARBA" id="ARBA00022833"/>
    </source>
</evidence>
<evidence type="ECO:0000256" key="3">
    <source>
        <dbReference type="ARBA" id="ARBA00022801"/>
    </source>
</evidence>
<dbReference type="Proteomes" id="UP000266118">
    <property type="component" value="Chromosome"/>
</dbReference>
<organism evidence="6 7">
    <name type="scientific">Arachidicoccus soli</name>
    <dbReference type="NCBI Taxonomy" id="2341117"/>
    <lineage>
        <taxon>Bacteria</taxon>
        <taxon>Pseudomonadati</taxon>
        <taxon>Bacteroidota</taxon>
        <taxon>Chitinophagia</taxon>
        <taxon>Chitinophagales</taxon>
        <taxon>Chitinophagaceae</taxon>
        <taxon>Arachidicoccus</taxon>
    </lineage>
</organism>
<dbReference type="AlphaFoldDB" id="A0A386HRJ6"/>
<dbReference type="SMART" id="SM00849">
    <property type="entry name" value="Lactamase_B"/>
    <property type="match status" value="1"/>
</dbReference>
<evidence type="ECO:0000313" key="7">
    <source>
        <dbReference type="Proteomes" id="UP000266118"/>
    </source>
</evidence>
<dbReference type="RefSeq" id="WP_119989463.1">
    <property type="nucleotide sequence ID" value="NZ_CP032489.1"/>
</dbReference>
<dbReference type="PANTHER" id="PTHR42978">
    <property type="entry name" value="QUORUM-QUENCHING LACTONASE YTNP-RELATED-RELATED"/>
    <property type="match status" value="1"/>
</dbReference>
<dbReference type="GO" id="GO:0046872">
    <property type="term" value="F:metal ion binding"/>
    <property type="evidence" value="ECO:0007669"/>
    <property type="project" value="UniProtKB-KW"/>
</dbReference>
<dbReference type="OrthoDB" id="9802897at2"/>
<evidence type="ECO:0000256" key="1">
    <source>
        <dbReference type="ARBA" id="ARBA00007749"/>
    </source>
</evidence>
<keyword evidence="3 6" id="KW-0378">Hydrolase</keyword>
<accession>A0A386HRJ6</accession>
<dbReference type="InterPro" id="IPR051013">
    <property type="entry name" value="MBL_superfamily_lactonases"/>
</dbReference>
<feature type="domain" description="Metallo-beta-lactamase" evidence="5">
    <location>
        <begin position="40"/>
        <end position="236"/>
    </location>
</feature>
<dbReference type="KEGG" id="ark:D6B99_13795"/>
<dbReference type="Gene3D" id="3.60.15.10">
    <property type="entry name" value="Ribonuclease Z/Hydroxyacylglutathione hydrolase-like"/>
    <property type="match status" value="1"/>
</dbReference>
<name>A0A386HRJ6_9BACT</name>
<evidence type="ECO:0000256" key="2">
    <source>
        <dbReference type="ARBA" id="ARBA00022723"/>
    </source>
</evidence>
<dbReference type="PANTHER" id="PTHR42978:SF6">
    <property type="entry name" value="QUORUM-QUENCHING LACTONASE YTNP-RELATED"/>
    <property type="match status" value="1"/>
</dbReference>
<reference evidence="6 7" key="1">
    <citation type="submission" date="2018-09" db="EMBL/GenBank/DDBJ databases">
        <title>Arachidicoccus sp. nov., a bacterium isolated from soil.</title>
        <authorList>
            <person name="Weon H.-Y."/>
            <person name="Kwon S.-W."/>
            <person name="Lee S.A."/>
        </authorList>
    </citation>
    <scope>NUCLEOTIDE SEQUENCE [LARGE SCALE GENOMIC DNA]</scope>
    <source>
        <strain evidence="6 7">KIS59-12</strain>
    </source>
</reference>
<dbReference type="GO" id="GO:0016787">
    <property type="term" value="F:hydrolase activity"/>
    <property type="evidence" value="ECO:0007669"/>
    <property type="project" value="UniProtKB-KW"/>
</dbReference>
<dbReference type="Pfam" id="PF00753">
    <property type="entry name" value="Lactamase_B"/>
    <property type="match status" value="1"/>
</dbReference>
<gene>
    <name evidence="6" type="ORF">D6B99_13795</name>
</gene>
<keyword evidence="4" id="KW-0862">Zinc</keyword>
<evidence type="ECO:0000259" key="5">
    <source>
        <dbReference type="SMART" id="SM00849"/>
    </source>
</evidence>
<dbReference type="InterPro" id="IPR036866">
    <property type="entry name" value="RibonucZ/Hydroxyglut_hydro"/>
</dbReference>